<proteinExistence type="predicted"/>
<reference evidence="1 2" key="1">
    <citation type="submission" date="2021-05" db="EMBL/GenBank/DDBJ databases">
        <title>Bacteria Genome sequencing.</title>
        <authorList>
            <person name="Takabe Y."/>
            <person name="Nakajima Y."/>
            <person name="Suzuki S."/>
            <person name="Shiozaki T."/>
        </authorList>
    </citation>
    <scope>NUCLEOTIDE SEQUENCE [LARGE SCALE GENOMIC DNA]</scope>
    <source>
        <strain evidence="1 2">AI_62</strain>
    </source>
</reference>
<accession>A0ABQ4NH30</accession>
<gene>
    <name evidence="1" type="ORF">JANAI62_03520</name>
</gene>
<evidence type="ECO:0000313" key="1">
    <source>
        <dbReference type="EMBL" id="GIT93729.1"/>
    </source>
</evidence>
<protein>
    <recommendedName>
        <fullName evidence="3">DRBM domain-containing protein</fullName>
    </recommendedName>
</protein>
<evidence type="ECO:0000313" key="2">
    <source>
        <dbReference type="Proteomes" id="UP000786693"/>
    </source>
</evidence>
<name>A0ABQ4NH30_9RHOB</name>
<dbReference type="RefSeq" id="WP_220747244.1">
    <property type="nucleotide sequence ID" value="NZ_BPFH01000001.1"/>
</dbReference>
<evidence type="ECO:0008006" key="3">
    <source>
        <dbReference type="Google" id="ProtNLM"/>
    </source>
</evidence>
<sequence length="128" mass="14619">MTDMPETICARYYPASGVVNARVDNNWTFAAHGCVEANYRRADLPLTREKIEAMVRPLEWLERRNNAFEAGDYSIHCNASPYDADQMWRVKFHGKVVCKQIKGSDRAMEWAAKHRTARILRALGMGDG</sequence>
<comment type="caution">
    <text evidence="1">The sequence shown here is derived from an EMBL/GenBank/DDBJ whole genome shotgun (WGS) entry which is preliminary data.</text>
</comment>
<dbReference type="EMBL" id="BPFH01000001">
    <property type="protein sequence ID" value="GIT93729.1"/>
    <property type="molecule type" value="Genomic_DNA"/>
</dbReference>
<organism evidence="1 2">
    <name type="scientific">Jannaschia pagri</name>
    <dbReference type="NCBI Taxonomy" id="2829797"/>
    <lineage>
        <taxon>Bacteria</taxon>
        <taxon>Pseudomonadati</taxon>
        <taxon>Pseudomonadota</taxon>
        <taxon>Alphaproteobacteria</taxon>
        <taxon>Rhodobacterales</taxon>
        <taxon>Roseobacteraceae</taxon>
        <taxon>Jannaschia</taxon>
    </lineage>
</organism>
<keyword evidence="2" id="KW-1185">Reference proteome</keyword>
<dbReference type="Proteomes" id="UP000786693">
    <property type="component" value="Unassembled WGS sequence"/>
</dbReference>